<dbReference type="Proteomes" id="UP000002358">
    <property type="component" value="Chromosome 2"/>
</dbReference>
<accession>A0A7M7HDC3</accession>
<name>A0A7M7HDC3_NASVI</name>
<dbReference type="OrthoDB" id="7696071at2759"/>
<feature type="compositionally biased region" description="Low complexity" evidence="1">
    <location>
        <begin position="191"/>
        <end position="201"/>
    </location>
</feature>
<dbReference type="KEGG" id="nvi:103317099"/>
<evidence type="ECO:0000256" key="1">
    <source>
        <dbReference type="SAM" id="MobiDB-lite"/>
    </source>
</evidence>
<keyword evidence="2" id="KW-0732">Signal</keyword>
<organism evidence="3 4">
    <name type="scientific">Nasonia vitripennis</name>
    <name type="common">Parasitic wasp</name>
    <dbReference type="NCBI Taxonomy" id="7425"/>
    <lineage>
        <taxon>Eukaryota</taxon>
        <taxon>Metazoa</taxon>
        <taxon>Ecdysozoa</taxon>
        <taxon>Arthropoda</taxon>
        <taxon>Hexapoda</taxon>
        <taxon>Insecta</taxon>
        <taxon>Pterygota</taxon>
        <taxon>Neoptera</taxon>
        <taxon>Endopterygota</taxon>
        <taxon>Hymenoptera</taxon>
        <taxon>Apocrita</taxon>
        <taxon>Proctotrupomorpha</taxon>
        <taxon>Chalcidoidea</taxon>
        <taxon>Pteromalidae</taxon>
        <taxon>Pteromalinae</taxon>
        <taxon>Nasonia</taxon>
    </lineage>
</organism>
<dbReference type="AlphaFoldDB" id="A0A7M7HDC3"/>
<evidence type="ECO:0000313" key="3">
    <source>
        <dbReference type="EnsemblMetazoa" id="XP_008212064"/>
    </source>
</evidence>
<protein>
    <submittedName>
        <fullName evidence="3">Uncharacterized protein</fullName>
    </submittedName>
</protein>
<feature type="signal peptide" evidence="2">
    <location>
        <begin position="1"/>
        <end position="24"/>
    </location>
</feature>
<evidence type="ECO:0000256" key="2">
    <source>
        <dbReference type="SAM" id="SignalP"/>
    </source>
</evidence>
<reference evidence="3" key="1">
    <citation type="submission" date="2021-01" db="UniProtKB">
        <authorList>
            <consortium name="EnsemblMetazoa"/>
        </authorList>
    </citation>
    <scope>IDENTIFICATION</scope>
</reference>
<feature type="compositionally biased region" description="Basic and acidic residues" evidence="1">
    <location>
        <begin position="330"/>
        <end position="345"/>
    </location>
</feature>
<gene>
    <name evidence="3" type="primary">103317099</name>
</gene>
<keyword evidence="4" id="KW-1185">Reference proteome</keyword>
<feature type="region of interest" description="Disordered" evidence="1">
    <location>
        <begin position="162"/>
        <end position="355"/>
    </location>
</feature>
<proteinExistence type="predicted"/>
<evidence type="ECO:0000313" key="4">
    <source>
        <dbReference type="Proteomes" id="UP000002358"/>
    </source>
</evidence>
<sequence length="355" mass="38796">MELLRVYFLASASLALMLGSRVSALGGGEPEWLDALREFIFKTISPSPSANIGLYKSFLEAPFYGARRPSEPNAAAASLLARGDVHYSTAKGRWILCQEGCADCAECLLQSKPSLKWSLRRREPAFNSSSHELQLTVVPQLDDSFHMRNLRRRSHVYVTLLPQPAQSSARPGLSKRSAGPTLTRRGKRLLRVSPRPRQVSSRCRDSGEDSRDAARLQLEGEDRLSLSSLSNSSLSRDPEGIIGRGSVAEAGAASRLASKTTKSPARSPRRNRKAAAAETRKPNKKTKRKAIESANPIEDNRPKGTAAPALAGLEIGAAAPPEELTATSKSDTRAEMEREIARSGEQRGSIRRRRF</sequence>
<feature type="compositionally biased region" description="Basic and acidic residues" evidence="1">
    <location>
        <begin position="202"/>
        <end position="224"/>
    </location>
</feature>
<feature type="compositionally biased region" description="Low complexity" evidence="1">
    <location>
        <begin position="225"/>
        <end position="235"/>
    </location>
</feature>
<feature type="chain" id="PRO_5029776267" evidence="2">
    <location>
        <begin position="25"/>
        <end position="355"/>
    </location>
</feature>
<dbReference type="InParanoid" id="A0A7M7HDC3"/>
<dbReference type="EnsemblMetazoa" id="XM_008213842">
    <property type="protein sequence ID" value="XP_008212064"/>
    <property type="gene ID" value="LOC103317099"/>
</dbReference>